<feature type="region of interest" description="Disordered" evidence="1">
    <location>
        <begin position="279"/>
        <end position="412"/>
    </location>
</feature>
<organism evidence="3">
    <name type="scientific">Melampsora larici-populina (strain 98AG31 / pathotype 3-4-7)</name>
    <name type="common">Poplar leaf rust fungus</name>
    <dbReference type="NCBI Taxonomy" id="747676"/>
    <lineage>
        <taxon>Eukaryota</taxon>
        <taxon>Fungi</taxon>
        <taxon>Dikarya</taxon>
        <taxon>Basidiomycota</taxon>
        <taxon>Pucciniomycotina</taxon>
        <taxon>Pucciniomycetes</taxon>
        <taxon>Pucciniales</taxon>
        <taxon>Melampsoraceae</taxon>
        <taxon>Melampsora</taxon>
    </lineage>
</organism>
<dbReference type="VEuPathDB" id="FungiDB:MELLADRAFT_67385"/>
<feature type="region of interest" description="Disordered" evidence="1">
    <location>
        <begin position="174"/>
        <end position="252"/>
    </location>
</feature>
<feature type="compositionally biased region" description="Low complexity" evidence="1">
    <location>
        <begin position="479"/>
        <end position="490"/>
    </location>
</feature>
<name>F4S2Z0_MELLP</name>
<dbReference type="Proteomes" id="UP000001072">
    <property type="component" value="Unassembled WGS sequence"/>
</dbReference>
<dbReference type="EMBL" id="GL883142">
    <property type="protein sequence ID" value="EGG00886.1"/>
    <property type="molecule type" value="Genomic_DNA"/>
</dbReference>
<evidence type="ECO:0000256" key="1">
    <source>
        <dbReference type="SAM" id="MobiDB-lite"/>
    </source>
</evidence>
<feature type="compositionally biased region" description="Polar residues" evidence="1">
    <location>
        <begin position="464"/>
        <end position="478"/>
    </location>
</feature>
<keyword evidence="3" id="KW-1185">Reference proteome</keyword>
<evidence type="ECO:0000313" key="3">
    <source>
        <dbReference type="Proteomes" id="UP000001072"/>
    </source>
</evidence>
<feature type="compositionally biased region" description="Polar residues" evidence="1">
    <location>
        <begin position="90"/>
        <end position="104"/>
    </location>
</feature>
<dbReference type="AlphaFoldDB" id="F4S2Z0"/>
<dbReference type="GeneID" id="18930824"/>
<dbReference type="HOGENOM" id="CLU_466977_0_0_1"/>
<accession>F4S2Z0</accession>
<feature type="region of interest" description="Disordered" evidence="1">
    <location>
        <begin position="81"/>
        <end position="119"/>
    </location>
</feature>
<feature type="compositionally biased region" description="Low complexity" evidence="1">
    <location>
        <begin position="530"/>
        <end position="543"/>
    </location>
</feature>
<feature type="region of interest" description="Disordered" evidence="1">
    <location>
        <begin position="433"/>
        <end position="452"/>
    </location>
</feature>
<evidence type="ECO:0000313" key="2">
    <source>
        <dbReference type="EMBL" id="EGG00886.1"/>
    </source>
</evidence>
<feature type="compositionally biased region" description="Polar residues" evidence="1">
    <location>
        <begin position="202"/>
        <end position="225"/>
    </location>
</feature>
<sequence length="683" mass="76076">MFGQTIQMLEHREFLSSFDLCCSPTSVTRAVVHVKRTRFHHLQLTQVLHPIINSRSCFRKIRDSLSSLSTTNQKILTMLSAHSSSGSSSEYQDATATNPDTKNCTRYPEASANDKDALPNANEDLMEIIDYEKRSRCGLGHPHRPALVDMPGSFPEFADKMFATHIKLEDGPLASAANERSQSPPPNSTFEASEKSPEFRSLSPTRSLNDSTSQDVNLLRQSHGLQGSVDGAERRRLSRSPSPTRSVQYQPSAYVDRLQSLHPRQGSETEVFRSLQISTSPDGSLRQRSHALQSSAGQKRRQSRSPSPTRSVQYQPSVYVDRPQSLQPRRGSGLQSSVGGAGKKRRQSRSPSPTRSVQYQPSVYVDRRQSLQPRRGSGLQSSVHGAGEKRRQSRTPSPVRNLQYRRSGYVSRLQSLEPRRGLESAAFRARKEGDQIQSSAHSFQKPVSAAADRLQSRHLGEYEIQSSNKRPRSPSVTRSFQNSQFSSPSPIHSLQYQPSRYANRLQPLQPLQPTRDSRYSDLGARKNGNQTQSSSHSFQKSVSGASNHLQSRYLEKPHFEASTNRNPYNSSPPPNVAKILQSRSPPPHIKESASVAGSINGEIIEKQDKAVAMASTSGCQCRLSTTRAILASGLPPLELLLKSNICDGQLYKETAQIFFRMFDEVRLVQDCDEHVQSCPNFVI</sequence>
<dbReference type="RefSeq" id="XP_007415734.1">
    <property type="nucleotide sequence ID" value="XM_007415672.1"/>
</dbReference>
<dbReference type="InParanoid" id="F4S2Z0"/>
<reference evidence="3" key="1">
    <citation type="journal article" date="2011" name="Proc. Natl. Acad. Sci. U.S.A.">
        <title>Obligate biotrophy features unraveled by the genomic analysis of rust fungi.</title>
        <authorList>
            <person name="Duplessis S."/>
            <person name="Cuomo C.A."/>
            <person name="Lin Y.-C."/>
            <person name="Aerts A."/>
            <person name="Tisserant E."/>
            <person name="Veneault-Fourrey C."/>
            <person name="Joly D.L."/>
            <person name="Hacquard S."/>
            <person name="Amselem J."/>
            <person name="Cantarel B.L."/>
            <person name="Chiu R."/>
            <person name="Coutinho P.M."/>
            <person name="Feau N."/>
            <person name="Field M."/>
            <person name="Frey P."/>
            <person name="Gelhaye E."/>
            <person name="Goldberg J."/>
            <person name="Grabherr M.G."/>
            <person name="Kodira C.D."/>
            <person name="Kohler A."/>
            <person name="Kuees U."/>
            <person name="Lindquist E.A."/>
            <person name="Lucas S.M."/>
            <person name="Mago R."/>
            <person name="Mauceli E."/>
            <person name="Morin E."/>
            <person name="Murat C."/>
            <person name="Pangilinan J.L."/>
            <person name="Park R."/>
            <person name="Pearson M."/>
            <person name="Quesneville H."/>
            <person name="Rouhier N."/>
            <person name="Sakthikumar S."/>
            <person name="Salamov A.A."/>
            <person name="Schmutz J."/>
            <person name="Selles B."/>
            <person name="Shapiro H."/>
            <person name="Tanguay P."/>
            <person name="Tuskan G.A."/>
            <person name="Henrissat B."/>
            <person name="Van de Peer Y."/>
            <person name="Rouze P."/>
            <person name="Ellis J.G."/>
            <person name="Dodds P.N."/>
            <person name="Schein J.E."/>
            <person name="Zhong S."/>
            <person name="Hamelin R.C."/>
            <person name="Grigoriev I.V."/>
            <person name="Szabo L.J."/>
            <person name="Martin F."/>
        </authorList>
    </citation>
    <scope>NUCLEOTIDE SEQUENCE [LARGE SCALE GENOMIC DNA]</scope>
    <source>
        <strain evidence="3">98AG31 / pathotype 3-4-7</strain>
    </source>
</reference>
<feature type="region of interest" description="Disordered" evidence="1">
    <location>
        <begin position="560"/>
        <end position="592"/>
    </location>
</feature>
<proteinExistence type="predicted"/>
<feature type="region of interest" description="Disordered" evidence="1">
    <location>
        <begin position="506"/>
        <end position="546"/>
    </location>
</feature>
<dbReference type="KEGG" id="mlr:MELLADRAFT_67385"/>
<feature type="region of interest" description="Disordered" evidence="1">
    <location>
        <begin position="461"/>
        <end position="494"/>
    </location>
</feature>
<protein>
    <submittedName>
        <fullName evidence="2">Uncharacterized protein</fullName>
    </submittedName>
</protein>
<gene>
    <name evidence="2" type="ORF">MELLADRAFT_67385</name>
</gene>